<reference evidence="1 2" key="2">
    <citation type="journal article" date="2012" name="Stand. Genomic Sci.">
        <title>Complete genome sequence of the aquatic bacterium Runella slithyformis type strain (LSU 4(T)).</title>
        <authorList>
            <person name="Copeland A."/>
            <person name="Zhang X."/>
            <person name="Misra M."/>
            <person name="Lapidus A."/>
            <person name="Nolan M."/>
            <person name="Lucas S."/>
            <person name="Deshpande S."/>
            <person name="Cheng J.F."/>
            <person name="Tapia R."/>
            <person name="Goodwin L.A."/>
            <person name="Pitluck S."/>
            <person name="Liolios K."/>
            <person name="Pagani I."/>
            <person name="Ivanova N."/>
            <person name="Mikhailova N."/>
            <person name="Pati A."/>
            <person name="Chen A."/>
            <person name="Palaniappan K."/>
            <person name="Land M."/>
            <person name="Hauser L."/>
            <person name="Pan C."/>
            <person name="Jeffries C.D."/>
            <person name="Detter J.C."/>
            <person name="Brambilla E.M."/>
            <person name="Rohde M."/>
            <person name="Djao O.D."/>
            <person name="Goker M."/>
            <person name="Sikorski J."/>
            <person name="Tindall B.J."/>
            <person name="Woyke T."/>
            <person name="Bristow J."/>
            <person name="Eisen J.A."/>
            <person name="Markowitz V."/>
            <person name="Hugenholtz P."/>
            <person name="Kyrpides N.C."/>
            <person name="Klenk H.P."/>
            <person name="Mavromatis K."/>
        </authorList>
    </citation>
    <scope>NUCLEOTIDE SEQUENCE [LARGE SCALE GENOMIC DNA]</scope>
    <source>
        <strain evidence="2">ATCC 29530 / DSM 19594 / LMG 11500 / NCIMB 11436 / LSU 4</strain>
    </source>
</reference>
<protein>
    <submittedName>
        <fullName evidence="1">Uncharacterized protein</fullName>
    </submittedName>
</protein>
<evidence type="ECO:0000313" key="1">
    <source>
        <dbReference type="EMBL" id="AEI47221.1"/>
    </source>
</evidence>
<dbReference type="EMBL" id="CP002859">
    <property type="protein sequence ID" value="AEI47221.1"/>
    <property type="molecule type" value="Genomic_DNA"/>
</dbReference>
<dbReference type="Proteomes" id="UP000000493">
    <property type="component" value="Chromosome"/>
</dbReference>
<reference evidence="2" key="1">
    <citation type="submission" date="2011-06" db="EMBL/GenBank/DDBJ databases">
        <title>The complete genome of chromosome of Runella slithyformis DSM 19594.</title>
        <authorList>
            <consortium name="US DOE Joint Genome Institute (JGI-PGF)"/>
            <person name="Lucas S."/>
            <person name="Han J."/>
            <person name="Lapidus A."/>
            <person name="Bruce D."/>
            <person name="Goodwin L."/>
            <person name="Pitluck S."/>
            <person name="Peters L."/>
            <person name="Kyrpides N."/>
            <person name="Mavromatis K."/>
            <person name="Ivanova N."/>
            <person name="Ovchinnikova G."/>
            <person name="Zhang X."/>
            <person name="Misra M."/>
            <person name="Detter J.C."/>
            <person name="Tapia R."/>
            <person name="Han C."/>
            <person name="Land M."/>
            <person name="Hauser L."/>
            <person name="Markowitz V."/>
            <person name="Cheng J.-F."/>
            <person name="Hugenholtz P."/>
            <person name="Woyke T."/>
            <person name="Wu D."/>
            <person name="Tindall B."/>
            <person name="Faehrich R."/>
            <person name="Brambilla E."/>
            <person name="Klenk H.-P."/>
            <person name="Eisen J.A."/>
        </authorList>
    </citation>
    <scope>NUCLEOTIDE SEQUENCE [LARGE SCALE GENOMIC DNA]</scope>
    <source>
        <strain evidence="2">ATCC 29530 / DSM 19594 / LMG 11500 / NCIMB 11436 / LSU 4</strain>
    </source>
</reference>
<dbReference type="KEGG" id="rsi:Runsl_0781"/>
<proteinExistence type="predicted"/>
<dbReference type="RefSeq" id="WP_013926543.1">
    <property type="nucleotide sequence ID" value="NC_015703.1"/>
</dbReference>
<sequence length="336" mass="39041">MIDQPENQLTTTEEQWRKSIPAQVFLNHFRGIDYHIRHLAGVYGIGRIGWFKTFRPKHEPERLEAAKKWLLNAWNAEYTLRTTAANPDENFQKYALHWTFPQAYYSLLYSAKAFLAIQGIHVTNESAVRQIINGYVVKGWYPRAVSFYAAGPVGQYALHHLLENDEQPMLLPIETPKQAEAHVAQFLKTTRNLYARAYRQRLQANPEKALRTKTGKILTKFDLRHWEQIAKSMGVTTYFDMMGRLKVSGNQRELERFVEADINIPQFHRSLLNIVKYINFVHECYVAKAVGIDRYAEWIDALPAYLRDGFMKQRLEQNIRPLLDSFRPGAPLAMAA</sequence>
<keyword evidence="2" id="KW-1185">Reference proteome</keyword>
<evidence type="ECO:0000313" key="2">
    <source>
        <dbReference type="Proteomes" id="UP000000493"/>
    </source>
</evidence>
<accession>A0A7U3ZHA3</accession>
<dbReference type="AlphaFoldDB" id="A0A7U3ZHA3"/>
<name>A0A7U3ZHA3_RUNSL</name>
<gene>
    <name evidence="1" type="ordered locus">Runsl_0781</name>
</gene>
<organism evidence="1 2">
    <name type="scientific">Runella slithyformis (strain ATCC 29530 / DSM 19594 / LMG 11500 / NCIMB 11436 / LSU 4)</name>
    <dbReference type="NCBI Taxonomy" id="761193"/>
    <lineage>
        <taxon>Bacteria</taxon>
        <taxon>Pseudomonadati</taxon>
        <taxon>Bacteroidota</taxon>
        <taxon>Cytophagia</taxon>
        <taxon>Cytophagales</taxon>
        <taxon>Spirosomataceae</taxon>
        <taxon>Runella</taxon>
    </lineage>
</organism>